<comment type="caution">
    <text evidence="10">The sequence shown here is derived from an EMBL/GenBank/DDBJ whole genome shotgun (WGS) entry which is preliminary data.</text>
</comment>
<dbReference type="Proteomes" id="UP000027345">
    <property type="component" value="Unassembled WGS sequence"/>
</dbReference>
<dbReference type="InterPro" id="IPR013785">
    <property type="entry name" value="Aldolase_TIM"/>
</dbReference>
<dbReference type="Pfam" id="PF03060">
    <property type="entry name" value="NMO"/>
    <property type="match status" value="1"/>
</dbReference>
<dbReference type="SUPFAM" id="SSF51412">
    <property type="entry name" value="Inosine monophosphate dehydrogenase (IMPDH)"/>
    <property type="match status" value="1"/>
</dbReference>
<keyword evidence="6" id="KW-0560">Oxidoreductase</keyword>
<dbReference type="PANTHER" id="PTHR42747">
    <property type="entry name" value="NITRONATE MONOOXYGENASE-RELATED"/>
    <property type="match status" value="1"/>
</dbReference>
<dbReference type="EMBL" id="JMQI01000014">
    <property type="protein sequence ID" value="KDN22923.1"/>
    <property type="molecule type" value="Genomic_DNA"/>
</dbReference>
<comment type="catalytic activity">
    <reaction evidence="9">
        <text>3 propionate 3-nitronate + 3 O2 + H2O = 3 3-oxopropanoate + 2 nitrate + nitrite + H2O2 + 3 H(+)</text>
        <dbReference type="Rhea" id="RHEA:57332"/>
        <dbReference type="ChEBI" id="CHEBI:15377"/>
        <dbReference type="ChEBI" id="CHEBI:15378"/>
        <dbReference type="ChEBI" id="CHEBI:15379"/>
        <dbReference type="ChEBI" id="CHEBI:16240"/>
        <dbReference type="ChEBI" id="CHEBI:16301"/>
        <dbReference type="ChEBI" id="CHEBI:17632"/>
        <dbReference type="ChEBI" id="CHEBI:33190"/>
        <dbReference type="ChEBI" id="CHEBI:136067"/>
    </reaction>
</comment>
<dbReference type="OrthoDB" id="9778912at2"/>
<keyword evidence="5" id="KW-0288">FMN</keyword>
<gene>
    <name evidence="10" type="ORF">DV20_07770</name>
</gene>
<dbReference type="PANTHER" id="PTHR42747:SF3">
    <property type="entry name" value="NITRONATE MONOOXYGENASE-RELATED"/>
    <property type="match status" value="1"/>
</dbReference>
<proteinExistence type="inferred from homology"/>
<accession>A0A066UFC4</accession>
<dbReference type="GO" id="GO:0051213">
    <property type="term" value="F:dioxygenase activity"/>
    <property type="evidence" value="ECO:0007669"/>
    <property type="project" value="UniProtKB-KW"/>
</dbReference>
<reference evidence="10 11" key="1">
    <citation type="submission" date="2014-05" db="EMBL/GenBank/DDBJ databases">
        <title>Draft genome sequence of Amycolatopsis rifamycinica DSM 46095.</title>
        <authorList>
            <person name="Lal R."/>
            <person name="Saxena A."/>
            <person name="Kumari R."/>
            <person name="Mukherjee U."/>
            <person name="Singh P."/>
            <person name="Sangwan N."/>
            <person name="Mahato N.K."/>
        </authorList>
    </citation>
    <scope>NUCLEOTIDE SEQUENCE [LARGE SCALE GENOMIC DNA]</scope>
    <source>
        <strain evidence="10 11">DSM 46095</strain>
    </source>
</reference>
<dbReference type="GO" id="GO:0009636">
    <property type="term" value="P:response to toxic substance"/>
    <property type="evidence" value="ECO:0007669"/>
    <property type="project" value="UniProtKB-KW"/>
</dbReference>
<comment type="cofactor">
    <cofactor evidence="1">
        <name>FMN</name>
        <dbReference type="ChEBI" id="CHEBI:58210"/>
    </cofactor>
</comment>
<sequence length="349" mass="36509">MFDELTFPVVAAPMAGGPTTPELVAAVTEAGGYGFLSAGMLTPAALAAQIDRTRELTGGEFGVNLFVPQPDTGADVTAHRERLEEFAREYDVELGEPKWDDDAYPAKLDVVLEKRVPVVSFTFGPPSPSDVLRLRDAGTKIVVTVTTPEAAHRAADLGADALVVQGFEAGGHRSLFTDDPRLPGGGAEYGVLALLRLVAARVDLPLIAAGGLVHGADVAAVLAAGAVAAQLGTVFLRADEAGTSEAHRKALALAERETAFTRAFSGRPARGLVNKFMDALSEGAPAAYPQLNHLAGPVRKASAKAGDPEAISLWAGQTYPLAYDASAAVIIERLKVEAREAAARLDRIR</sequence>
<keyword evidence="3" id="KW-0216">Detoxification</keyword>
<evidence type="ECO:0000256" key="2">
    <source>
        <dbReference type="ARBA" id="ARBA00009881"/>
    </source>
</evidence>
<dbReference type="GO" id="GO:0018580">
    <property type="term" value="F:nitronate monooxygenase activity"/>
    <property type="evidence" value="ECO:0007669"/>
    <property type="project" value="InterPro"/>
</dbReference>
<evidence type="ECO:0000256" key="6">
    <source>
        <dbReference type="ARBA" id="ARBA00023002"/>
    </source>
</evidence>
<name>A0A066UFC4_9PSEU</name>
<keyword evidence="11" id="KW-1185">Reference proteome</keyword>
<keyword evidence="7" id="KW-0503">Monooxygenase</keyword>
<dbReference type="STRING" id="287986.DV20_07770"/>
<evidence type="ECO:0000256" key="3">
    <source>
        <dbReference type="ARBA" id="ARBA00022575"/>
    </source>
</evidence>
<keyword evidence="4" id="KW-0285">Flavoprotein</keyword>
<evidence type="ECO:0000256" key="9">
    <source>
        <dbReference type="ARBA" id="ARBA00049401"/>
    </source>
</evidence>
<dbReference type="CDD" id="cd04730">
    <property type="entry name" value="NPD_like"/>
    <property type="match status" value="1"/>
</dbReference>
<evidence type="ECO:0000313" key="11">
    <source>
        <dbReference type="Proteomes" id="UP000027345"/>
    </source>
</evidence>
<evidence type="ECO:0000256" key="8">
    <source>
        <dbReference type="ARBA" id="ARBA00031155"/>
    </source>
</evidence>
<dbReference type="Gene3D" id="3.20.20.70">
    <property type="entry name" value="Aldolase class I"/>
    <property type="match status" value="1"/>
</dbReference>
<dbReference type="InterPro" id="IPR004136">
    <property type="entry name" value="NMO"/>
</dbReference>
<organism evidence="10 11">
    <name type="scientific">Amycolatopsis rifamycinica</name>
    <dbReference type="NCBI Taxonomy" id="287986"/>
    <lineage>
        <taxon>Bacteria</taxon>
        <taxon>Bacillati</taxon>
        <taxon>Actinomycetota</taxon>
        <taxon>Actinomycetes</taxon>
        <taxon>Pseudonocardiales</taxon>
        <taxon>Pseudonocardiaceae</taxon>
        <taxon>Amycolatopsis</taxon>
    </lineage>
</organism>
<evidence type="ECO:0000256" key="5">
    <source>
        <dbReference type="ARBA" id="ARBA00022643"/>
    </source>
</evidence>
<evidence type="ECO:0000256" key="1">
    <source>
        <dbReference type="ARBA" id="ARBA00001917"/>
    </source>
</evidence>
<protein>
    <recommendedName>
        <fullName evidence="8">Propionate 3-nitronate monooxygenase</fullName>
    </recommendedName>
</protein>
<dbReference type="RefSeq" id="WP_043777721.1">
    <property type="nucleotide sequence ID" value="NZ_JMQI01000014.1"/>
</dbReference>
<dbReference type="eggNOG" id="COG2070">
    <property type="taxonomic scope" value="Bacteria"/>
</dbReference>
<comment type="similarity">
    <text evidence="2">Belongs to the nitronate monooxygenase family. NMO class I subfamily.</text>
</comment>
<dbReference type="AlphaFoldDB" id="A0A066UFC4"/>
<evidence type="ECO:0000313" key="10">
    <source>
        <dbReference type="EMBL" id="KDN22923.1"/>
    </source>
</evidence>
<evidence type="ECO:0000256" key="7">
    <source>
        <dbReference type="ARBA" id="ARBA00023033"/>
    </source>
</evidence>
<keyword evidence="10" id="KW-0223">Dioxygenase</keyword>
<evidence type="ECO:0000256" key="4">
    <source>
        <dbReference type="ARBA" id="ARBA00022630"/>
    </source>
</evidence>